<gene>
    <name evidence="2" type="ORF">CILFYP54_01245</name>
</gene>
<feature type="compositionally biased region" description="Basic residues" evidence="1">
    <location>
        <begin position="109"/>
        <end position="128"/>
    </location>
</feature>
<evidence type="ECO:0000256" key="1">
    <source>
        <dbReference type="SAM" id="MobiDB-lite"/>
    </source>
</evidence>
<dbReference type="RefSeq" id="WP_156848093.1">
    <property type="nucleotide sequence ID" value="NZ_CACRTN010000007.1"/>
</dbReference>
<reference evidence="2" key="1">
    <citation type="submission" date="2019-11" db="EMBL/GenBank/DDBJ databases">
        <authorList>
            <person name="Feng L."/>
        </authorList>
    </citation>
    <scope>NUCLEOTIDE SEQUENCE</scope>
    <source>
        <strain evidence="2">CintestinalisLFYP54</strain>
    </source>
</reference>
<sequence>MATKVQAPQLTPNNRIYLYQLLSRELGCGKQTFMPAVEEALARDRMTSDDLGFESTRALLEALEEFVKLTIFKGGRIYATVMAQPAWDEALAALESGKAKDAGGPSNKPWKRKKADKTLKPVRPKRVKRPEPAPEPEPIAKTEAVESPSLPGAAAQTRAEETEATSENTNADAANIPEDAPATEATKAAEAAETVETAETVEVVETTGIHEEASLTEPDDACACVEGGPQPSPAVSLTVTYDPYSGIDRETKLESHPISPKPDQAPLEPACAPSQLATNQAPLSAAPAPLSPAVLATYPTDFSTEVYLASELIADLCELLPYGTDVFTLLAEDYARARTLELISGTRARATFPLRIQHADSIEPIRVTLKKRGGTGLQWELSSVE</sequence>
<evidence type="ECO:0008006" key="3">
    <source>
        <dbReference type="Google" id="ProtNLM"/>
    </source>
</evidence>
<protein>
    <recommendedName>
        <fullName evidence="3">DUF3825 domain-containing protein</fullName>
    </recommendedName>
</protein>
<evidence type="ECO:0000313" key="2">
    <source>
        <dbReference type="EMBL" id="VYT67189.1"/>
    </source>
</evidence>
<accession>A0A6N2YJZ2</accession>
<proteinExistence type="predicted"/>
<feature type="compositionally biased region" description="Low complexity" evidence="1">
    <location>
        <begin position="165"/>
        <end position="175"/>
    </location>
</feature>
<name>A0A6N2YJZ2_9ACTN</name>
<dbReference type="EMBL" id="CACRTN010000007">
    <property type="protein sequence ID" value="VYT67189.1"/>
    <property type="molecule type" value="Genomic_DNA"/>
</dbReference>
<dbReference type="AlphaFoldDB" id="A0A6N2YJZ2"/>
<feature type="region of interest" description="Disordered" evidence="1">
    <location>
        <begin position="98"/>
        <end position="187"/>
    </location>
</feature>
<organism evidence="2">
    <name type="scientific">Collinsella intestinalis</name>
    <dbReference type="NCBI Taxonomy" id="147207"/>
    <lineage>
        <taxon>Bacteria</taxon>
        <taxon>Bacillati</taxon>
        <taxon>Actinomycetota</taxon>
        <taxon>Coriobacteriia</taxon>
        <taxon>Coriobacteriales</taxon>
        <taxon>Coriobacteriaceae</taxon>
        <taxon>Collinsella</taxon>
    </lineage>
</organism>